<evidence type="ECO:0000256" key="1">
    <source>
        <dbReference type="SAM" id="Phobius"/>
    </source>
</evidence>
<gene>
    <name evidence="2" type="ORF">Lspi_1999</name>
</gene>
<keyword evidence="1" id="KW-0812">Transmembrane</keyword>
<feature type="transmembrane region" description="Helical" evidence="1">
    <location>
        <begin position="147"/>
        <end position="166"/>
    </location>
</feature>
<sequence>MSSQLSGKSKTPLHFKLLHTLIGFTVFFSLITVPAEAQVINIFGISTASEFLWWPIVFFILQLIQNAYGYSYLRHTVYLVMLFHALYILFLKLAIWLPSSSFWQLQETYTQVLGRDLFYLIKSSVLIWGTTLLPVRYVKISNEKETRYILFASLMVFSLLNMYWLIPKYTVTISQLIIPPMIYCFLSIFARQLLRIVVNIEQSEPREDNSKQLFKFQLPNSTGNQNNKLFKYHHMLFCSSIVFFIASKTMAAKFISIGFLTINVGGIVFSLAYLAADMMTDVYGIERTKQMVLFVIFCNLLFVFDVWLTNLLAIGGNGSFKLILHNQARMFIASATAFFLGMTINSTVISIIKSRQRKRGISLKKEFITTVWTRIATSSAFGIIIDVSLFSLVAFYGIVPNDKLASVILFEDAYKISYEIVLAPISILLIYFLKVKEKVDIYDELSNLNPFRIDTNYKFSANKFNENYINPKRSNDG</sequence>
<feature type="transmembrane region" description="Helical" evidence="1">
    <location>
        <begin position="117"/>
        <end position="135"/>
    </location>
</feature>
<feature type="transmembrane region" description="Helical" evidence="1">
    <location>
        <begin position="232"/>
        <end position="251"/>
    </location>
</feature>
<accession>A0A0W0YZ09</accession>
<evidence type="ECO:0000313" key="3">
    <source>
        <dbReference type="Proteomes" id="UP000054877"/>
    </source>
</evidence>
<dbReference type="InterPro" id="IPR003744">
    <property type="entry name" value="YhhQ"/>
</dbReference>
<feature type="transmembrane region" description="Helical" evidence="1">
    <location>
        <begin position="291"/>
        <end position="310"/>
    </location>
</feature>
<evidence type="ECO:0000313" key="2">
    <source>
        <dbReference type="EMBL" id="KTD62149.1"/>
    </source>
</evidence>
<proteinExistence type="predicted"/>
<feature type="transmembrane region" description="Helical" evidence="1">
    <location>
        <begin position="172"/>
        <end position="190"/>
    </location>
</feature>
<evidence type="ECO:0008006" key="4">
    <source>
        <dbReference type="Google" id="ProtNLM"/>
    </source>
</evidence>
<reference evidence="2 3" key="1">
    <citation type="submission" date="2015-11" db="EMBL/GenBank/DDBJ databases">
        <title>Genomic analysis of 38 Legionella species identifies large and diverse effector repertoires.</title>
        <authorList>
            <person name="Burstein D."/>
            <person name="Amaro F."/>
            <person name="Zusman T."/>
            <person name="Lifshitz Z."/>
            <person name="Cohen O."/>
            <person name="Gilbert J.A."/>
            <person name="Pupko T."/>
            <person name="Shuman H.A."/>
            <person name="Segal G."/>
        </authorList>
    </citation>
    <scope>NUCLEOTIDE SEQUENCE [LARGE SCALE GENOMIC DNA]</scope>
    <source>
        <strain evidence="2 3">Mt.St.Helens-9</strain>
    </source>
</reference>
<organism evidence="2 3">
    <name type="scientific">Legionella spiritensis</name>
    <dbReference type="NCBI Taxonomy" id="452"/>
    <lineage>
        <taxon>Bacteria</taxon>
        <taxon>Pseudomonadati</taxon>
        <taxon>Pseudomonadota</taxon>
        <taxon>Gammaproteobacteria</taxon>
        <taxon>Legionellales</taxon>
        <taxon>Legionellaceae</taxon>
        <taxon>Legionella</taxon>
    </lineage>
</organism>
<dbReference type="PANTHER" id="PTHR34300">
    <property type="entry name" value="QUEUOSINE PRECURSOR TRANSPORTER-RELATED"/>
    <property type="match status" value="1"/>
</dbReference>
<dbReference type="AlphaFoldDB" id="A0A0W0YZ09"/>
<dbReference type="Pfam" id="PF02592">
    <property type="entry name" value="Vut_1"/>
    <property type="match status" value="1"/>
</dbReference>
<keyword evidence="1" id="KW-0472">Membrane</keyword>
<keyword evidence="3" id="KW-1185">Reference proteome</keyword>
<feature type="transmembrane region" description="Helical" evidence="1">
    <location>
        <begin position="77"/>
        <end position="97"/>
    </location>
</feature>
<feature type="transmembrane region" description="Helical" evidence="1">
    <location>
        <begin position="330"/>
        <end position="352"/>
    </location>
</feature>
<protein>
    <recommendedName>
        <fullName evidence="4">VUT family protein</fullName>
    </recommendedName>
</protein>
<feature type="transmembrane region" description="Helical" evidence="1">
    <location>
        <begin position="372"/>
        <end position="396"/>
    </location>
</feature>
<feature type="transmembrane region" description="Helical" evidence="1">
    <location>
        <begin position="257"/>
        <end position="279"/>
    </location>
</feature>
<dbReference type="EMBL" id="LNYX01000030">
    <property type="protein sequence ID" value="KTD62149.1"/>
    <property type="molecule type" value="Genomic_DNA"/>
</dbReference>
<comment type="caution">
    <text evidence="2">The sequence shown here is derived from an EMBL/GenBank/DDBJ whole genome shotgun (WGS) entry which is preliminary data.</text>
</comment>
<dbReference type="Proteomes" id="UP000054877">
    <property type="component" value="Unassembled WGS sequence"/>
</dbReference>
<dbReference type="STRING" id="452.Lspi_1999"/>
<dbReference type="RefSeq" id="WP_058483918.1">
    <property type="nucleotide sequence ID" value="NZ_CAAAII010000004.1"/>
</dbReference>
<feature type="transmembrane region" description="Helical" evidence="1">
    <location>
        <begin position="21"/>
        <end position="45"/>
    </location>
</feature>
<dbReference type="PATRIC" id="fig|452.5.peg.2204"/>
<dbReference type="PANTHER" id="PTHR34300:SF2">
    <property type="entry name" value="QUEUOSINE PRECURSOR TRANSPORTER-RELATED"/>
    <property type="match status" value="1"/>
</dbReference>
<dbReference type="OrthoDB" id="9805479at2"/>
<feature type="transmembrane region" description="Helical" evidence="1">
    <location>
        <begin position="416"/>
        <end position="433"/>
    </location>
</feature>
<keyword evidence="1" id="KW-1133">Transmembrane helix</keyword>
<name>A0A0W0YZ09_LEGSP</name>
<feature type="transmembrane region" description="Helical" evidence="1">
    <location>
        <begin position="51"/>
        <end position="70"/>
    </location>
</feature>